<sequence>MGGWTRDGMRIATCLFEAAAWHYAVRPVCRCGHSATFNPHGLWWHFHKRSWDDRLKPAREHFWCRSCSLPQRKRVRPVCLDLVRQSAGDIELAFPPECEWKRAISRFRS</sequence>
<dbReference type="EMBL" id="CP020083">
    <property type="protein sequence ID" value="ASR50287.1"/>
    <property type="molecule type" value="Genomic_DNA"/>
</dbReference>
<evidence type="ECO:0000313" key="2">
    <source>
        <dbReference type="Proteomes" id="UP000258016"/>
    </source>
</evidence>
<gene>
    <name evidence="1" type="ORF">B5J99_01365</name>
</gene>
<evidence type="ECO:0000313" key="1">
    <source>
        <dbReference type="EMBL" id="ASR50287.1"/>
    </source>
</evidence>
<protein>
    <recommendedName>
        <fullName evidence="3">Zinc-ribbon domain-containing protein</fullName>
    </recommendedName>
</protein>
<reference evidence="1 2" key="1">
    <citation type="submission" date="2017-03" db="EMBL/GenBank/DDBJ databases">
        <title>Complete genome sequence of Blastomonas fulva degrading microcsystin LR.</title>
        <authorList>
            <person name="Lee H.-g."/>
            <person name="Jin L."/>
            <person name="oh H.-M."/>
        </authorList>
    </citation>
    <scope>NUCLEOTIDE SEQUENCE [LARGE SCALE GENOMIC DNA]</scope>
    <source>
        <strain evidence="1 2">T2</strain>
    </source>
</reference>
<accession>A0ABM6M2U8</accession>
<proteinExistence type="predicted"/>
<keyword evidence="2" id="KW-1185">Reference proteome</keyword>
<dbReference type="Proteomes" id="UP000258016">
    <property type="component" value="Chromosome"/>
</dbReference>
<name>A0ABM6M2U8_9SPHN</name>
<evidence type="ECO:0008006" key="3">
    <source>
        <dbReference type="Google" id="ProtNLM"/>
    </source>
</evidence>
<organism evidence="1 2">
    <name type="scientific">Blastomonas fulva</name>
    <dbReference type="NCBI Taxonomy" id="1550728"/>
    <lineage>
        <taxon>Bacteria</taxon>
        <taxon>Pseudomonadati</taxon>
        <taxon>Pseudomonadota</taxon>
        <taxon>Alphaproteobacteria</taxon>
        <taxon>Sphingomonadales</taxon>
        <taxon>Sphingomonadaceae</taxon>
        <taxon>Blastomonas</taxon>
    </lineage>
</organism>